<reference evidence="2" key="1">
    <citation type="submission" date="2015-05" db="EMBL/GenBank/DDBJ databases">
        <authorList>
            <person name="Wang D.B."/>
            <person name="Wang M."/>
        </authorList>
    </citation>
    <scope>NUCLEOTIDE SEQUENCE</scope>
    <source>
        <strain evidence="2">36-1</strain>
    </source>
</reference>
<evidence type="ECO:0000313" key="2">
    <source>
        <dbReference type="EMBL" id="PWI70786.1"/>
    </source>
</evidence>
<reference evidence="1 4" key="4">
    <citation type="journal article" date="2024" name="Microbiol. Resour. Announc.">
        <title>Genome annotations for the ascomycete fungi Trichoderma harzianum, Trichoderma aggressivum, and Purpureocillium lilacinum.</title>
        <authorList>
            <person name="Beijen E.P.W."/>
            <person name="Ohm R.A."/>
        </authorList>
    </citation>
    <scope>NUCLEOTIDE SEQUENCE [LARGE SCALE GENOMIC DNA]</scope>
    <source>
        <strain evidence="1 4">CBS 150709</strain>
    </source>
</reference>
<comment type="caution">
    <text evidence="2">The sequence shown here is derived from an EMBL/GenBank/DDBJ whole genome shotgun (WGS) entry which is preliminary data.</text>
</comment>
<dbReference type="EMBL" id="LCWV01000008">
    <property type="protein sequence ID" value="PWI70786.1"/>
    <property type="molecule type" value="Genomic_DNA"/>
</dbReference>
<reference evidence="1" key="3">
    <citation type="submission" date="2023-11" db="EMBL/GenBank/DDBJ databases">
        <authorList>
            <person name="Beijen E."/>
            <person name="Ohm R.A."/>
        </authorList>
    </citation>
    <scope>NUCLEOTIDE SEQUENCE</scope>
    <source>
        <strain evidence="1">CBS 150709</strain>
    </source>
</reference>
<dbReference type="Proteomes" id="UP001287286">
    <property type="component" value="Unassembled WGS sequence"/>
</dbReference>
<proteinExistence type="predicted"/>
<sequence>MSTVCYDYRVCRSCGQAEYIGSTRTLSSLQLQDALAAQKGTDTRDVKQPATHHARAVAWVATCVSCPKVKQDVTQEPQELEG</sequence>
<accession>A0A2U3E8E8</accession>
<name>A0A2U3E8E8_PURLI</name>
<keyword evidence="4" id="KW-1185">Reference proteome</keyword>
<evidence type="ECO:0000313" key="1">
    <source>
        <dbReference type="EMBL" id="KAK4090447.1"/>
    </source>
</evidence>
<reference evidence="2 3" key="2">
    <citation type="journal article" date="2016" name="Front. Microbiol.">
        <title>Genome and transcriptome sequences reveal the specific parasitism of the nematophagous Purpureocillium lilacinum 36-1.</title>
        <authorList>
            <person name="Xie J."/>
            <person name="Li S."/>
            <person name="Mo C."/>
            <person name="Xiao X."/>
            <person name="Peng D."/>
            <person name="Wang G."/>
            <person name="Xiao Y."/>
        </authorList>
    </citation>
    <scope>NUCLEOTIDE SEQUENCE [LARGE SCALE GENOMIC DNA]</scope>
    <source>
        <strain evidence="2 3">36-1</strain>
    </source>
</reference>
<dbReference type="EMBL" id="JAWRVI010000015">
    <property type="protein sequence ID" value="KAK4090447.1"/>
    <property type="molecule type" value="Genomic_DNA"/>
</dbReference>
<evidence type="ECO:0000313" key="4">
    <source>
        <dbReference type="Proteomes" id="UP001287286"/>
    </source>
</evidence>
<evidence type="ECO:0000313" key="3">
    <source>
        <dbReference type="Proteomes" id="UP000245956"/>
    </source>
</evidence>
<protein>
    <submittedName>
        <fullName evidence="2">Uncharacterized protein</fullName>
    </submittedName>
</protein>
<dbReference type="AlphaFoldDB" id="A0A2U3E8E8"/>
<organism evidence="2 3">
    <name type="scientific">Purpureocillium lilacinum</name>
    <name type="common">Paecilomyces lilacinus</name>
    <dbReference type="NCBI Taxonomy" id="33203"/>
    <lineage>
        <taxon>Eukaryota</taxon>
        <taxon>Fungi</taxon>
        <taxon>Dikarya</taxon>
        <taxon>Ascomycota</taxon>
        <taxon>Pezizomycotina</taxon>
        <taxon>Sordariomycetes</taxon>
        <taxon>Hypocreomycetidae</taxon>
        <taxon>Hypocreales</taxon>
        <taxon>Ophiocordycipitaceae</taxon>
        <taxon>Purpureocillium</taxon>
    </lineage>
</organism>
<gene>
    <name evidence="2" type="ORF">PCL_12154</name>
    <name evidence="1" type="ORF">Purlil1_5119</name>
</gene>
<dbReference type="Proteomes" id="UP000245956">
    <property type="component" value="Unassembled WGS sequence"/>
</dbReference>